<keyword evidence="8" id="KW-1185">Reference proteome</keyword>
<evidence type="ECO:0000256" key="4">
    <source>
        <dbReference type="ARBA" id="ARBA00023295"/>
    </source>
</evidence>
<dbReference type="EMBL" id="JBITLE010000002">
    <property type="protein sequence ID" value="MFI7262152.1"/>
    <property type="molecule type" value="Genomic_DNA"/>
</dbReference>
<organism evidence="7 8">
    <name type="scientific">Micromonospora maritima</name>
    <dbReference type="NCBI Taxonomy" id="986711"/>
    <lineage>
        <taxon>Bacteria</taxon>
        <taxon>Bacillati</taxon>
        <taxon>Actinomycetota</taxon>
        <taxon>Actinomycetes</taxon>
        <taxon>Micromonosporales</taxon>
        <taxon>Micromonosporaceae</taxon>
        <taxon>Micromonospora</taxon>
    </lineage>
</organism>
<dbReference type="InterPro" id="IPR038417">
    <property type="entry name" value="Alpga-gal_N_sf"/>
</dbReference>
<dbReference type="InterPro" id="IPR050985">
    <property type="entry name" value="Alpha-glycosidase_related"/>
</dbReference>
<sequence length="743" mass="80358">MTIVHLRRARTSLVLDARGPGLPRVVHWGADLGPLRVEDLPALVDATVSPVVPSSFDAPTVLSLLPEASAGWSGRPGLAGHRRGRDWSTAFRLTDLDVHGEPAAPSPDGAAAGGHDLLGGAPLPAPGVNRGPFLSAGRVTVRAADPDAGLSLTVEITLDPAGVLTLRQRLRNDGDNGYEVRELTPVLPVPAVATELLDLTGRWCRERAPQRHPWPMGAWVREGRHGRTGHDATLLLVAGAPGFGFGHGEVWAVHTAWSGDHVTVAERRPTGEATLGGGELLAPGEVVLGPGEEYATPLLYAVWSADGLDGLSDALHTHLRARPSHPRTPRPVTLNVWEAVYFDHDLDRLRALADAAAEVGVERFVLDDGWFRGRRHDRAGLGDWWVDGEVWPDGLQPLIDHVRGRGMQFGLWVEPEMVNPDSDLFRAHPHWVLQTPGRLPPQWRHQQVLDLVDPDAYAYLRDRLDAVLSGHDGITYLKWDHNRDLTEAGHAGRPAVHAQTCAVYRLLDELRARHPGVEIESCSSGGARVDLEILGRTDRVWASDCNDALERLSIQRWTGLLLPPELIGTHIGPERSHTTHRVHDLGFRAVTALFGHHGIEWDITAIDATARAELTAWVALHKRLRPLLHGGRVVRVDHPDPAVQAHGVVAHDRSAAVYAVSRVATSAAQVPGVVRLPGLDPDRRYRVRPPAGVPEPAVLELVPPPWLASGAGVTLSGSVLASVGLQLPALHPEQALLLEAVAA</sequence>
<dbReference type="InterPro" id="IPR031705">
    <property type="entry name" value="Glyco_hydro_36_C"/>
</dbReference>
<dbReference type="Gene3D" id="2.60.40.1180">
    <property type="entry name" value="Golgi alpha-mannosidase II"/>
    <property type="match status" value="1"/>
</dbReference>
<dbReference type="InterPro" id="IPR013780">
    <property type="entry name" value="Glyco_hydro_b"/>
</dbReference>
<proteinExistence type="predicted"/>
<dbReference type="InterPro" id="IPR002252">
    <property type="entry name" value="Glyco_hydro_36"/>
</dbReference>
<evidence type="ECO:0000259" key="6">
    <source>
        <dbReference type="Pfam" id="PF16875"/>
    </source>
</evidence>
<dbReference type="InterPro" id="IPR013785">
    <property type="entry name" value="Aldolase_TIM"/>
</dbReference>
<dbReference type="SUPFAM" id="SSF51445">
    <property type="entry name" value="(Trans)glycosidases"/>
    <property type="match status" value="1"/>
</dbReference>
<name>A0ABW7ZIU5_9ACTN</name>
<comment type="caution">
    <text evidence="7">The sequence shown here is derived from an EMBL/GenBank/DDBJ whole genome shotgun (WGS) entry which is preliminary data.</text>
</comment>
<dbReference type="InterPro" id="IPR017853">
    <property type="entry name" value="GH"/>
</dbReference>
<dbReference type="RefSeq" id="WP_396767721.1">
    <property type="nucleotide sequence ID" value="NZ_JBITLA010000001.1"/>
</dbReference>
<keyword evidence="3 7" id="KW-0378">Hydrolase</keyword>
<dbReference type="Gene3D" id="2.70.98.60">
    <property type="entry name" value="alpha-galactosidase from lactobacil brevis"/>
    <property type="match status" value="1"/>
</dbReference>
<dbReference type="GO" id="GO:0004557">
    <property type="term" value="F:alpha-galactosidase activity"/>
    <property type="evidence" value="ECO:0007669"/>
    <property type="project" value="UniProtKB-EC"/>
</dbReference>
<comment type="catalytic activity">
    <reaction evidence="1">
        <text>Hydrolysis of terminal, non-reducing alpha-D-galactose residues in alpha-D-galactosides, including galactose oligosaccharides, galactomannans and galactolipids.</text>
        <dbReference type="EC" id="3.2.1.22"/>
    </reaction>
</comment>
<evidence type="ECO:0000313" key="8">
    <source>
        <dbReference type="Proteomes" id="UP001612812"/>
    </source>
</evidence>
<dbReference type="PANTHER" id="PTHR43053:SF3">
    <property type="entry name" value="ALPHA-GALACTOSIDASE C-RELATED"/>
    <property type="match status" value="1"/>
</dbReference>
<protein>
    <recommendedName>
        <fullName evidence="2">alpha-galactosidase</fullName>
        <ecNumber evidence="2">3.2.1.22</ecNumber>
    </recommendedName>
</protein>
<accession>A0ABW7ZIU5</accession>
<gene>
    <name evidence="7" type="ORF">ACIBP4_07625</name>
</gene>
<dbReference type="PANTHER" id="PTHR43053">
    <property type="entry name" value="GLYCOSIDASE FAMILY 31"/>
    <property type="match status" value="1"/>
</dbReference>
<feature type="domain" description="Glycosyl hydrolase family 36 N-terminal" evidence="6">
    <location>
        <begin position="21"/>
        <end position="288"/>
    </location>
</feature>
<dbReference type="CDD" id="cd14791">
    <property type="entry name" value="GH36"/>
    <property type="match status" value="1"/>
</dbReference>
<dbReference type="Pfam" id="PF02065">
    <property type="entry name" value="Melibiase"/>
    <property type="match status" value="1"/>
</dbReference>
<dbReference type="EC" id="3.2.1.22" evidence="2"/>
<dbReference type="Pfam" id="PF16875">
    <property type="entry name" value="Glyco_hydro_36N"/>
    <property type="match status" value="1"/>
</dbReference>
<evidence type="ECO:0000313" key="7">
    <source>
        <dbReference type="EMBL" id="MFI7262152.1"/>
    </source>
</evidence>
<dbReference type="InterPro" id="IPR031704">
    <property type="entry name" value="Glyco_hydro_36_N"/>
</dbReference>
<evidence type="ECO:0000256" key="2">
    <source>
        <dbReference type="ARBA" id="ARBA00012755"/>
    </source>
</evidence>
<evidence type="ECO:0000256" key="1">
    <source>
        <dbReference type="ARBA" id="ARBA00001255"/>
    </source>
</evidence>
<dbReference type="Proteomes" id="UP001612812">
    <property type="component" value="Unassembled WGS sequence"/>
</dbReference>
<dbReference type="Pfam" id="PF16874">
    <property type="entry name" value="Glyco_hydro_36C"/>
    <property type="match status" value="1"/>
</dbReference>
<keyword evidence="4 7" id="KW-0326">Glycosidase</keyword>
<dbReference type="Gene3D" id="3.20.20.70">
    <property type="entry name" value="Aldolase class I"/>
    <property type="match status" value="1"/>
</dbReference>
<evidence type="ECO:0000256" key="3">
    <source>
        <dbReference type="ARBA" id="ARBA00022801"/>
    </source>
</evidence>
<feature type="domain" description="Glycosyl hydrolase family 36 C-terminal" evidence="5">
    <location>
        <begin position="645"/>
        <end position="730"/>
    </location>
</feature>
<evidence type="ECO:0000259" key="5">
    <source>
        <dbReference type="Pfam" id="PF16874"/>
    </source>
</evidence>
<reference evidence="7 8" key="1">
    <citation type="submission" date="2024-10" db="EMBL/GenBank/DDBJ databases">
        <title>The Natural Products Discovery Center: Release of the First 8490 Sequenced Strains for Exploring Actinobacteria Biosynthetic Diversity.</title>
        <authorList>
            <person name="Kalkreuter E."/>
            <person name="Kautsar S.A."/>
            <person name="Yang D."/>
            <person name="Bader C.D."/>
            <person name="Teijaro C.N."/>
            <person name="Fluegel L."/>
            <person name="Davis C.M."/>
            <person name="Simpson J.R."/>
            <person name="Lauterbach L."/>
            <person name="Steele A.D."/>
            <person name="Gui C."/>
            <person name="Meng S."/>
            <person name="Li G."/>
            <person name="Viehrig K."/>
            <person name="Ye F."/>
            <person name="Su P."/>
            <person name="Kiefer A.F."/>
            <person name="Nichols A."/>
            <person name="Cepeda A.J."/>
            <person name="Yan W."/>
            <person name="Fan B."/>
            <person name="Jiang Y."/>
            <person name="Adhikari A."/>
            <person name="Zheng C.-J."/>
            <person name="Schuster L."/>
            <person name="Cowan T.M."/>
            <person name="Smanski M.J."/>
            <person name="Chevrette M.G."/>
            <person name="De Carvalho L.P.S."/>
            <person name="Shen B."/>
        </authorList>
    </citation>
    <scope>NUCLEOTIDE SEQUENCE [LARGE SCALE GENOMIC DNA]</scope>
    <source>
        <strain evidence="7 8">NPDC049845</strain>
    </source>
</reference>
<dbReference type="PRINTS" id="PR00743">
    <property type="entry name" value="GLHYDRLASE36"/>
</dbReference>